<evidence type="ECO:0000259" key="2">
    <source>
        <dbReference type="Pfam" id="PF02957"/>
    </source>
</evidence>
<organism evidence="3">
    <name type="scientific">Torque teno virus</name>
    <dbReference type="NCBI Taxonomy" id="68887"/>
    <lineage>
        <taxon>Viruses</taxon>
        <taxon>Monodnaviria</taxon>
        <taxon>Shotokuvirae</taxon>
        <taxon>Commensaviricota</taxon>
        <taxon>Cardeaviricetes</taxon>
        <taxon>Sanitavirales</taxon>
        <taxon>Anelloviridae</taxon>
    </lineage>
</organism>
<sequence>MGKALRVFALKMRFSRIYRTPKPKGALPLPPVPATPAKRSESDMSWRPPVHDGAGIERQFFECCFRCHSGCCGCGNFIAHLNLLAARYGFTGGPAPPGGSGALPALRRALPAPPASEPNPEQPWRGAGGGRDGADDRGADADGGGDYAPEDLDALFAAVAGDAEQQE</sequence>
<proteinExistence type="predicted"/>
<protein>
    <submittedName>
        <fullName evidence="3">ORF2b</fullName>
    </submittedName>
</protein>
<dbReference type="Pfam" id="PF02957">
    <property type="entry name" value="TT_ORF2-like"/>
    <property type="match status" value="1"/>
</dbReference>
<name>A0A5B8NI33_9VIRU</name>
<evidence type="ECO:0000256" key="1">
    <source>
        <dbReference type="SAM" id="MobiDB-lite"/>
    </source>
</evidence>
<dbReference type="EMBL" id="MK820645">
    <property type="protein sequence ID" value="QDZ38047.1"/>
    <property type="molecule type" value="Genomic_DNA"/>
</dbReference>
<feature type="compositionally biased region" description="Pro residues" evidence="1">
    <location>
        <begin position="111"/>
        <end position="121"/>
    </location>
</feature>
<dbReference type="InterPro" id="IPR004118">
    <property type="entry name" value="HEV_TT_vir_Orf2/Gyrovir_Vp2_N"/>
</dbReference>
<feature type="region of interest" description="Disordered" evidence="1">
    <location>
        <begin position="25"/>
        <end position="46"/>
    </location>
</feature>
<feature type="domain" description="Hepatitis TT virus Orf2/Gyrovirus Vp2 N-terminal" evidence="2">
    <location>
        <begin position="56"/>
        <end position="101"/>
    </location>
</feature>
<reference evidence="3" key="1">
    <citation type="submission" date="2019-04" db="EMBL/GenBank/DDBJ databases">
        <authorList>
            <person name="Elesinnla A.R."/>
            <person name="Adeleye I.A."/>
            <person name="Ayolabi C.I."/>
            <person name="Bessong P.O."/>
        </authorList>
    </citation>
    <scope>NUCLEOTIDE SEQUENCE</scope>
    <source>
        <strain evidence="3">FL08</strain>
    </source>
</reference>
<evidence type="ECO:0000313" key="3">
    <source>
        <dbReference type="EMBL" id="QDZ38047.1"/>
    </source>
</evidence>
<accession>A0A5B8NI33</accession>
<feature type="region of interest" description="Disordered" evidence="1">
    <location>
        <begin position="94"/>
        <end position="149"/>
    </location>
</feature>